<dbReference type="Gramene" id="AET2Gv20139500.8">
    <property type="protein sequence ID" value="AET2Gv20139500.8"/>
    <property type="gene ID" value="AET2Gv20139500"/>
</dbReference>
<evidence type="ECO:0000313" key="2">
    <source>
        <dbReference type="EnsemblPlants" id="AET2Gv20139500.8"/>
    </source>
</evidence>
<dbReference type="AlphaFoldDB" id="A0A453AHX3"/>
<organism evidence="2 3">
    <name type="scientific">Aegilops tauschii subsp. strangulata</name>
    <name type="common">Goatgrass</name>
    <dbReference type="NCBI Taxonomy" id="200361"/>
    <lineage>
        <taxon>Eukaryota</taxon>
        <taxon>Viridiplantae</taxon>
        <taxon>Streptophyta</taxon>
        <taxon>Embryophyta</taxon>
        <taxon>Tracheophyta</taxon>
        <taxon>Spermatophyta</taxon>
        <taxon>Magnoliopsida</taxon>
        <taxon>Liliopsida</taxon>
        <taxon>Poales</taxon>
        <taxon>Poaceae</taxon>
        <taxon>BOP clade</taxon>
        <taxon>Pooideae</taxon>
        <taxon>Triticodae</taxon>
        <taxon>Triticeae</taxon>
        <taxon>Triticinae</taxon>
        <taxon>Aegilops</taxon>
    </lineage>
</organism>
<reference evidence="2" key="3">
    <citation type="journal article" date="2017" name="Nature">
        <title>Genome sequence of the progenitor of the wheat D genome Aegilops tauschii.</title>
        <authorList>
            <person name="Luo M.C."/>
            <person name="Gu Y.Q."/>
            <person name="Puiu D."/>
            <person name="Wang H."/>
            <person name="Twardziok S.O."/>
            <person name="Deal K.R."/>
            <person name="Huo N."/>
            <person name="Zhu T."/>
            <person name="Wang L."/>
            <person name="Wang Y."/>
            <person name="McGuire P.E."/>
            <person name="Liu S."/>
            <person name="Long H."/>
            <person name="Ramasamy R.K."/>
            <person name="Rodriguez J.C."/>
            <person name="Van S.L."/>
            <person name="Yuan L."/>
            <person name="Wang Z."/>
            <person name="Xia Z."/>
            <person name="Xiao L."/>
            <person name="Anderson O.D."/>
            <person name="Ouyang S."/>
            <person name="Liang Y."/>
            <person name="Zimin A.V."/>
            <person name="Pertea G."/>
            <person name="Qi P."/>
            <person name="Bennetzen J.L."/>
            <person name="Dai X."/>
            <person name="Dawson M.W."/>
            <person name="Muller H.G."/>
            <person name="Kugler K."/>
            <person name="Rivarola-Duarte L."/>
            <person name="Spannagl M."/>
            <person name="Mayer K.F.X."/>
            <person name="Lu F.H."/>
            <person name="Bevan M.W."/>
            <person name="Leroy P."/>
            <person name="Li P."/>
            <person name="You F.M."/>
            <person name="Sun Q."/>
            <person name="Liu Z."/>
            <person name="Lyons E."/>
            <person name="Wicker T."/>
            <person name="Salzberg S.L."/>
            <person name="Devos K.M."/>
            <person name="Dvorak J."/>
        </authorList>
    </citation>
    <scope>NUCLEOTIDE SEQUENCE [LARGE SCALE GENOMIC DNA]</scope>
    <source>
        <strain evidence="2">cv. AL8/78</strain>
    </source>
</reference>
<protein>
    <submittedName>
        <fullName evidence="2">Uncharacterized protein</fullName>
    </submittedName>
</protein>
<keyword evidence="3" id="KW-1185">Reference proteome</keyword>
<proteinExistence type="predicted"/>
<sequence>LAPPPASPTSPSPLQAPRPPPRPAGKDTDEGPDDENSQEVADDEVQICVPLLLVLSSIP</sequence>
<feature type="compositionally biased region" description="Pro residues" evidence="1">
    <location>
        <begin position="1"/>
        <end position="23"/>
    </location>
</feature>
<feature type="region of interest" description="Disordered" evidence="1">
    <location>
        <begin position="1"/>
        <end position="44"/>
    </location>
</feature>
<reference evidence="2" key="4">
    <citation type="submission" date="2019-03" db="UniProtKB">
        <authorList>
            <consortium name="EnsemblPlants"/>
        </authorList>
    </citation>
    <scope>IDENTIFICATION</scope>
</reference>
<accession>A0A453AHX3</accession>
<reference evidence="3" key="2">
    <citation type="journal article" date="2017" name="Nat. Plants">
        <title>The Aegilops tauschii genome reveals multiple impacts of transposons.</title>
        <authorList>
            <person name="Zhao G."/>
            <person name="Zou C."/>
            <person name="Li K."/>
            <person name="Wang K."/>
            <person name="Li T."/>
            <person name="Gao L."/>
            <person name="Zhang X."/>
            <person name="Wang H."/>
            <person name="Yang Z."/>
            <person name="Liu X."/>
            <person name="Jiang W."/>
            <person name="Mao L."/>
            <person name="Kong X."/>
            <person name="Jiao Y."/>
            <person name="Jia J."/>
        </authorList>
    </citation>
    <scope>NUCLEOTIDE SEQUENCE [LARGE SCALE GENOMIC DNA]</scope>
    <source>
        <strain evidence="3">cv. AL8/78</strain>
    </source>
</reference>
<dbReference type="Proteomes" id="UP000015105">
    <property type="component" value="Chromosome 2D"/>
</dbReference>
<name>A0A453AHX3_AEGTS</name>
<reference evidence="3" key="1">
    <citation type="journal article" date="2014" name="Science">
        <title>Ancient hybridizations among the ancestral genomes of bread wheat.</title>
        <authorList>
            <consortium name="International Wheat Genome Sequencing Consortium,"/>
            <person name="Marcussen T."/>
            <person name="Sandve S.R."/>
            <person name="Heier L."/>
            <person name="Spannagl M."/>
            <person name="Pfeifer M."/>
            <person name="Jakobsen K.S."/>
            <person name="Wulff B.B."/>
            <person name="Steuernagel B."/>
            <person name="Mayer K.F."/>
            <person name="Olsen O.A."/>
        </authorList>
    </citation>
    <scope>NUCLEOTIDE SEQUENCE [LARGE SCALE GENOMIC DNA]</scope>
    <source>
        <strain evidence="3">cv. AL8/78</strain>
    </source>
</reference>
<reference evidence="2" key="5">
    <citation type="journal article" date="2021" name="G3 (Bethesda)">
        <title>Aegilops tauschii genome assembly Aet v5.0 features greater sequence contiguity and improved annotation.</title>
        <authorList>
            <person name="Wang L."/>
            <person name="Zhu T."/>
            <person name="Rodriguez J.C."/>
            <person name="Deal K.R."/>
            <person name="Dubcovsky J."/>
            <person name="McGuire P.E."/>
            <person name="Lux T."/>
            <person name="Spannagl M."/>
            <person name="Mayer K.F.X."/>
            <person name="Baldrich P."/>
            <person name="Meyers B.C."/>
            <person name="Huo N."/>
            <person name="Gu Y.Q."/>
            <person name="Zhou H."/>
            <person name="Devos K.M."/>
            <person name="Bennetzen J.L."/>
            <person name="Unver T."/>
            <person name="Budak H."/>
            <person name="Gulick P.J."/>
            <person name="Galiba G."/>
            <person name="Kalapos B."/>
            <person name="Nelson D.R."/>
            <person name="Li P."/>
            <person name="You F.M."/>
            <person name="Luo M.C."/>
            <person name="Dvorak J."/>
        </authorList>
    </citation>
    <scope>NUCLEOTIDE SEQUENCE [LARGE SCALE GENOMIC DNA]</scope>
    <source>
        <strain evidence="2">cv. AL8/78</strain>
    </source>
</reference>
<dbReference type="EnsemblPlants" id="AET2Gv20139500.8">
    <property type="protein sequence ID" value="AET2Gv20139500.8"/>
    <property type="gene ID" value="AET2Gv20139500"/>
</dbReference>
<feature type="compositionally biased region" description="Acidic residues" evidence="1">
    <location>
        <begin position="30"/>
        <end position="44"/>
    </location>
</feature>
<evidence type="ECO:0000313" key="3">
    <source>
        <dbReference type="Proteomes" id="UP000015105"/>
    </source>
</evidence>
<evidence type="ECO:0000256" key="1">
    <source>
        <dbReference type="SAM" id="MobiDB-lite"/>
    </source>
</evidence>